<feature type="region of interest" description="Disordered" evidence="1">
    <location>
        <begin position="957"/>
        <end position="997"/>
    </location>
</feature>
<accession>A0A0D2E793</accession>
<dbReference type="AlphaFoldDB" id="A0A0D2E793"/>
<evidence type="ECO:0000259" key="2">
    <source>
        <dbReference type="PROSITE" id="PS50011"/>
    </source>
</evidence>
<dbReference type="HOGENOM" id="CLU_011173_0_0_1"/>
<keyword evidence="4" id="KW-1185">Reference proteome</keyword>
<organism evidence="3 4">
    <name type="scientific">Exophiala xenobiotica</name>
    <dbReference type="NCBI Taxonomy" id="348802"/>
    <lineage>
        <taxon>Eukaryota</taxon>
        <taxon>Fungi</taxon>
        <taxon>Dikarya</taxon>
        <taxon>Ascomycota</taxon>
        <taxon>Pezizomycotina</taxon>
        <taxon>Eurotiomycetes</taxon>
        <taxon>Chaetothyriomycetidae</taxon>
        <taxon>Chaetothyriales</taxon>
        <taxon>Herpotrichiellaceae</taxon>
        <taxon>Exophiala</taxon>
    </lineage>
</organism>
<dbReference type="RefSeq" id="XP_013311174.1">
    <property type="nucleotide sequence ID" value="XM_013455720.1"/>
</dbReference>
<evidence type="ECO:0000313" key="4">
    <source>
        <dbReference type="Proteomes" id="UP000054342"/>
    </source>
</evidence>
<protein>
    <recommendedName>
        <fullName evidence="2">Protein kinase domain-containing protein</fullName>
    </recommendedName>
</protein>
<feature type="compositionally biased region" description="Low complexity" evidence="1">
    <location>
        <begin position="260"/>
        <end position="281"/>
    </location>
</feature>
<dbReference type="InterPro" id="IPR011009">
    <property type="entry name" value="Kinase-like_dom_sf"/>
</dbReference>
<name>A0A0D2E793_9EURO</name>
<dbReference type="Proteomes" id="UP000054342">
    <property type="component" value="Unassembled WGS sequence"/>
</dbReference>
<evidence type="ECO:0000256" key="1">
    <source>
        <dbReference type="SAM" id="MobiDB-lite"/>
    </source>
</evidence>
<gene>
    <name evidence="3" type="ORF">PV05_09384</name>
</gene>
<dbReference type="GeneID" id="25331292"/>
<proteinExistence type="predicted"/>
<dbReference type="STRING" id="348802.A0A0D2E793"/>
<dbReference type="PANTHER" id="PTHR24359:SF1">
    <property type="entry name" value="INHIBITOR OF NUCLEAR FACTOR KAPPA-B KINASE EPSILON SUBUNIT HOMOLOG 1-RELATED"/>
    <property type="match status" value="1"/>
</dbReference>
<dbReference type="EMBL" id="KN847322">
    <property type="protein sequence ID" value="KIW50590.1"/>
    <property type="molecule type" value="Genomic_DNA"/>
</dbReference>
<feature type="region of interest" description="Disordered" evidence="1">
    <location>
        <begin position="246"/>
        <end position="295"/>
    </location>
</feature>
<feature type="compositionally biased region" description="Low complexity" evidence="1">
    <location>
        <begin position="194"/>
        <end position="205"/>
    </location>
</feature>
<dbReference type="GO" id="GO:0005524">
    <property type="term" value="F:ATP binding"/>
    <property type="evidence" value="ECO:0007669"/>
    <property type="project" value="InterPro"/>
</dbReference>
<dbReference type="PANTHER" id="PTHR24359">
    <property type="entry name" value="SERINE/THREONINE-PROTEIN KINASE SBK1"/>
    <property type="match status" value="1"/>
</dbReference>
<feature type="region of interest" description="Disordered" evidence="1">
    <location>
        <begin position="25"/>
        <end position="221"/>
    </location>
</feature>
<dbReference type="OrthoDB" id="4161807at2759"/>
<evidence type="ECO:0000313" key="3">
    <source>
        <dbReference type="EMBL" id="KIW50590.1"/>
    </source>
</evidence>
<feature type="domain" description="Protein kinase" evidence="2">
    <location>
        <begin position="591"/>
        <end position="929"/>
    </location>
</feature>
<dbReference type="SMART" id="SM00220">
    <property type="entry name" value="S_TKc"/>
    <property type="match status" value="1"/>
</dbReference>
<dbReference type="SUPFAM" id="SSF56112">
    <property type="entry name" value="Protein kinase-like (PK-like)"/>
    <property type="match status" value="1"/>
</dbReference>
<dbReference type="InterPro" id="IPR000719">
    <property type="entry name" value="Prot_kinase_dom"/>
</dbReference>
<dbReference type="Gene3D" id="1.10.510.10">
    <property type="entry name" value="Transferase(Phosphotransferase) domain 1"/>
    <property type="match status" value="1"/>
</dbReference>
<dbReference type="Pfam" id="PF00069">
    <property type="entry name" value="Pkinase"/>
    <property type="match status" value="1"/>
</dbReference>
<reference evidence="3 4" key="1">
    <citation type="submission" date="2015-01" db="EMBL/GenBank/DDBJ databases">
        <title>The Genome Sequence of Exophiala xenobiotica CBS118157.</title>
        <authorList>
            <consortium name="The Broad Institute Genomics Platform"/>
            <person name="Cuomo C."/>
            <person name="de Hoog S."/>
            <person name="Gorbushina A."/>
            <person name="Stielow B."/>
            <person name="Teixiera M."/>
            <person name="Abouelleil A."/>
            <person name="Chapman S.B."/>
            <person name="Priest M."/>
            <person name="Young S.K."/>
            <person name="Wortman J."/>
            <person name="Nusbaum C."/>
            <person name="Birren B."/>
        </authorList>
    </citation>
    <scope>NUCLEOTIDE SEQUENCE [LARGE SCALE GENOMIC DNA]</scope>
    <source>
        <strain evidence="3 4">CBS 118157</strain>
    </source>
</reference>
<feature type="compositionally biased region" description="Basic and acidic residues" evidence="1">
    <location>
        <begin position="965"/>
        <end position="975"/>
    </location>
</feature>
<sequence length="1032" mass="116408">MPSAMSRSKKPFYVRIQSIFPFFGRERSKASWTKPGQPSPELDSVQTFYNNLKSPVRAAPDTSQQAESEEGPAEHAVSSSPPNSRTSKSHSPERTWPLADTSTKGSGLPQADASSRKPVTSPQADGLAQRPALQQAAVSSRRSSSDSRSRQYVQPSHSAPRSAAQMIIAGRSSHHRPPSPLAGGINDSTDIESHSSSQPSSSAVSEHQQDEESANHPDILVNIVPPTRAPTMQDMVQQMNEANRVGGLHQPRDHSRLRMSTTSESPSRSRSSSSTQRSPSPDITEDTHTGPLFPDTIPVTLNLTFGGEEIKEFTEKEVKDFHWTDPENYKRLVPDAFMSKLQHAHEELKTQDVYLRYGTCQVRGSTGLDHNSQVSFVEDHEQLGEAAIRGVCDFVAKHPYQHVNLQVYWDYGFAQIKRPTPQQVEEGTYSRNYATMIKRELERKTKKNFLKKDYIPRRDLNVFLNRQVIENIVRNDDSLQFVDDESRSEFIKAIQSHAPNLFAICIYRGLEMNFLKHLMERHNCQDTLDARPKQNMVCNRGACTSHAIQQMITCLPMFFAEKIARDYQHRQLSHEKVLPLHDVGGDDGQGCATRQSLGRGAYGTVYAVKINLAHNAISRAATLGPAHDLFAPTTSYESPERLFAVKQFSNPKAFEREQLILKSLADYPHPHIVLHLTTWSQDTAHYILYDLARCNLREYINNVQSPPLSRPHVLWFLRQLDGLAKAIFYVHHFKRPTLSDPKPEADYLWGRHNDIKPENILVFEKAPNQNPVLKLTDFGHGVFTEPKGDHSVGDPQVVGTETYWPPDQSRNKKTSRPFDMWALGCVYLELLLWLFGFFQEEGRRGFATARLSLPGQNRTARIDRFWYKEKRGMSRHYHLKPAVREAINELKNKHCPQLRAFLRVLEAIELLLDTNPETRMTADGLSIFMSTVVTQTEADLKRHADFYMRQYRRNMGGSDVPDDLGTERIGPDLADRSPITRSPSFDSGAPSRADSMRRSALTHIASAPDVLMHAGPPGQAGGLGRALEDLHF</sequence>
<feature type="compositionally biased region" description="Polar residues" evidence="1">
    <location>
        <begin position="44"/>
        <end position="53"/>
    </location>
</feature>
<dbReference type="GO" id="GO:0004674">
    <property type="term" value="F:protein serine/threonine kinase activity"/>
    <property type="evidence" value="ECO:0007669"/>
    <property type="project" value="TreeGrafter"/>
</dbReference>
<dbReference type="PROSITE" id="PS50011">
    <property type="entry name" value="PROTEIN_KINASE_DOM"/>
    <property type="match status" value="1"/>
</dbReference>
<dbReference type="CDD" id="cd00180">
    <property type="entry name" value="PKc"/>
    <property type="match status" value="1"/>
</dbReference>